<evidence type="ECO:0000313" key="9">
    <source>
        <dbReference type="Proteomes" id="UP000199034"/>
    </source>
</evidence>
<evidence type="ECO:0000259" key="7">
    <source>
        <dbReference type="Pfam" id="PF00266"/>
    </source>
</evidence>
<keyword evidence="9" id="KW-1185">Reference proteome</keyword>
<evidence type="ECO:0000313" key="8">
    <source>
        <dbReference type="EMBL" id="SDE31527.1"/>
    </source>
</evidence>
<sequence>MPDPTFRAPLLPLVGADTLVPVLDGRRMRQANFDAAASAPALREVADRVTEALPWYASVHRGAGYLSQVSTALYESARERIGAYVEARPDDIVVITRNTTDATNLLATVTPGPTLALDLEHHAALLPWRLGAGSTVLTPAPTVAGTLDLLDAELARTPYALLVVTGASNVTGEALPVDRVVELAHRHGARVLVDGAQLLAHRRLSLAGSGVDYVALSGHKLYAPFGAGALVGRRDWLDEGRPHLAGGGAVTAVGTDSVSWASAPARHEGGTPNLLGAVALATACDVLAGAEHALDEHERALRGRLLAGLRTIHGLEVVRLWPEAGEPVGVVTFTVPEDPTLVASVLAAEHAVALRAGRFCAHPLFERLGLPAGALRVAVGAGTSSDDVDRLVGALRQVLSEGPRGRYREDGDRALLDDPRPLPELAGLTSLDGSTTPCTDVDEPVPV</sequence>
<evidence type="ECO:0000256" key="5">
    <source>
        <dbReference type="RuleBase" id="RU004504"/>
    </source>
</evidence>
<dbReference type="GO" id="GO:0016829">
    <property type="term" value="F:lyase activity"/>
    <property type="evidence" value="ECO:0007669"/>
    <property type="project" value="UniProtKB-KW"/>
</dbReference>
<comment type="cofactor">
    <cofactor evidence="1 5">
        <name>pyridoxal 5'-phosphate</name>
        <dbReference type="ChEBI" id="CHEBI:597326"/>
    </cofactor>
</comment>
<dbReference type="InterPro" id="IPR015422">
    <property type="entry name" value="PyrdxlP-dep_Trfase_small"/>
</dbReference>
<evidence type="ECO:0000256" key="1">
    <source>
        <dbReference type="ARBA" id="ARBA00001933"/>
    </source>
</evidence>
<proteinExistence type="inferred from homology"/>
<dbReference type="SUPFAM" id="SSF53383">
    <property type="entry name" value="PLP-dependent transferases"/>
    <property type="match status" value="1"/>
</dbReference>
<dbReference type="Pfam" id="PF00266">
    <property type="entry name" value="Aminotran_5"/>
    <property type="match status" value="1"/>
</dbReference>
<dbReference type="InterPro" id="IPR020578">
    <property type="entry name" value="Aminotrans_V_PyrdxlP_BS"/>
</dbReference>
<dbReference type="GO" id="GO:0031071">
    <property type="term" value="F:cysteine desulfurase activity"/>
    <property type="evidence" value="ECO:0007669"/>
    <property type="project" value="UniProtKB-EC"/>
</dbReference>
<dbReference type="PROSITE" id="PS00595">
    <property type="entry name" value="AA_TRANSFER_CLASS_5"/>
    <property type="match status" value="1"/>
</dbReference>
<keyword evidence="8" id="KW-0456">Lyase</keyword>
<keyword evidence="3" id="KW-0663">Pyridoxal phosphate</keyword>
<feature type="compositionally biased region" description="Basic and acidic residues" evidence="6">
    <location>
        <begin position="404"/>
        <end position="421"/>
    </location>
</feature>
<evidence type="ECO:0000256" key="3">
    <source>
        <dbReference type="ARBA" id="ARBA00022898"/>
    </source>
</evidence>
<dbReference type="Gene3D" id="3.90.1150.10">
    <property type="entry name" value="Aspartate Aminotransferase, domain 1"/>
    <property type="match status" value="1"/>
</dbReference>
<reference evidence="8 9" key="1">
    <citation type="submission" date="2016-10" db="EMBL/GenBank/DDBJ databases">
        <authorList>
            <person name="de Groot N.N."/>
        </authorList>
    </citation>
    <scope>NUCLEOTIDE SEQUENCE [LARGE SCALE GENOMIC DNA]</scope>
    <source>
        <strain evidence="8 9">CGMCC 4.6858</strain>
    </source>
</reference>
<dbReference type="STRING" id="1045774.SAMN05421872_11944"/>
<comment type="catalytic activity">
    <reaction evidence="4">
        <text>(sulfur carrier)-H + L-cysteine = (sulfur carrier)-SH + L-alanine</text>
        <dbReference type="Rhea" id="RHEA:43892"/>
        <dbReference type="Rhea" id="RHEA-COMP:14737"/>
        <dbReference type="Rhea" id="RHEA-COMP:14739"/>
        <dbReference type="ChEBI" id="CHEBI:29917"/>
        <dbReference type="ChEBI" id="CHEBI:35235"/>
        <dbReference type="ChEBI" id="CHEBI:57972"/>
        <dbReference type="ChEBI" id="CHEBI:64428"/>
        <dbReference type="EC" id="2.8.1.7"/>
    </reaction>
</comment>
<dbReference type="AlphaFoldDB" id="A0A1G7BWU5"/>
<gene>
    <name evidence="8" type="ORF">SAMN05421872_11944</name>
</gene>
<feature type="domain" description="Aminotransferase class V" evidence="7">
    <location>
        <begin position="33"/>
        <end position="391"/>
    </location>
</feature>
<accession>A0A1G7BWU5</accession>
<dbReference type="InterPro" id="IPR015421">
    <property type="entry name" value="PyrdxlP-dep_Trfase_major"/>
</dbReference>
<name>A0A1G7BWU5_9ACTN</name>
<feature type="region of interest" description="Disordered" evidence="6">
    <location>
        <begin position="404"/>
        <end position="447"/>
    </location>
</feature>
<dbReference type="Gene3D" id="3.40.640.10">
    <property type="entry name" value="Type I PLP-dependent aspartate aminotransferase-like (Major domain)"/>
    <property type="match status" value="1"/>
</dbReference>
<dbReference type="InterPro" id="IPR000192">
    <property type="entry name" value="Aminotrans_V_dom"/>
</dbReference>
<comment type="similarity">
    <text evidence="2">Belongs to the class-V pyridoxal-phosphate-dependent aminotransferase family. Csd subfamily.</text>
</comment>
<evidence type="ECO:0000256" key="2">
    <source>
        <dbReference type="ARBA" id="ARBA00010447"/>
    </source>
</evidence>
<dbReference type="PANTHER" id="PTHR43586">
    <property type="entry name" value="CYSTEINE DESULFURASE"/>
    <property type="match status" value="1"/>
</dbReference>
<protein>
    <submittedName>
        <fullName evidence="8">Selenocysteine lyase/Cysteine desulfurase</fullName>
    </submittedName>
</protein>
<dbReference type="RefSeq" id="WP_244509569.1">
    <property type="nucleotide sequence ID" value="NZ_FMZM01000019.1"/>
</dbReference>
<evidence type="ECO:0000256" key="4">
    <source>
        <dbReference type="ARBA" id="ARBA00050776"/>
    </source>
</evidence>
<dbReference type="PANTHER" id="PTHR43586:SF8">
    <property type="entry name" value="CYSTEINE DESULFURASE 1, CHLOROPLASTIC"/>
    <property type="match status" value="1"/>
</dbReference>
<organism evidence="8 9">
    <name type="scientific">Nocardioides lianchengensis</name>
    <dbReference type="NCBI Taxonomy" id="1045774"/>
    <lineage>
        <taxon>Bacteria</taxon>
        <taxon>Bacillati</taxon>
        <taxon>Actinomycetota</taxon>
        <taxon>Actinomycetes</taxon>
        <taxon>Propionibacteriales</taxon>
        <taxon>Nocardioidaceae</taxon>
        <taxon>Nocardioides</taxon>
    </lineage>
</organism>
<dbReference type="Proteomes" id="UP000199034">
    <property type="component" value="Unassembled WGS sequence"/>
</dbReference>
<evidence type="ECO:0000256" key="6">
    <source>
        <dbReference type="SAM" id="MobiDB-lite"/>
    </source>
</evidence>
<dbReference type="EMBL" id="FMZM01000019">
    <property type="protein sequence ID" value="SDE31527.1"/>
    <property type="molecule type" value="Genomic_DNA"/>
</dbReference>
<dbReference type="InterPro" id="IPR015424">
    <property type="entry name" value="PyrdxlP-dep_Trfase"/>
</dbReference>